<dbReference type="AlphaFoldDB" id="A0A1B1UCK7"/>
<gene>
    <name evidence="1" type="ORF">LMTR13_10325</name>
</gene>
<evidence type="ECO:0000313" key="1">
    <source>
        <dbReference type="EMBL" id="ANW00497.1"/>
    </source>
</evidence>
<dbReference type="EMBL" id="CP016428">
    <property type="protein sequence ID" value="ANW00497.1"/>
    <property type="molecule type" value="Genomic_DNA"/>
</dbReference>
<keyword evidence="2" id="KW-1185">Reference proteome</keyword>
<reference evidence="1 2" key="1">
    <citation type="submission" date="2016-07" db="EMBL/GenBank/DDBJ databases">
        <title>Complete genome sequence of Bradyrhizobium icense LMTR 13T, a potential inoculant strain isolated from lima bean (Phaseolus lunatus) in Peru.</title>
        <authorList>
            <person name="Ormeno-Orrillo E."/>
            <person name="Duran D."/>
            <person name="Rogel M.A."/>
            <person name="Rey L."/>
            <person name="Imperial J."/>
            <person name="Ruiz-Argueso T."/>
            <person name="Martinez-Romero E."/>
        </authorList>
    </citation>
    <scope>NUCLEOTIDE SEQUENCE [LARGE SCALE GENOMIC DNA]</scope>
    <source>
        <strain evidence="1 2">LMTR 13</strain>
    </source>
</reference>
<organism evidence="1 2">
    <name type="scientific">Bradyrhizobium icense</name>
    <dbReference type="NCBI Taxonomy" id="1274631"/>
    <lineage>
        <taxon>Bacteria</taxon>
        <taxon>Pseudomonadati</taxon>
        <taxon>Pseudomonadota</taxon>
        <taxon>Alphaproteobacteria</taxon>
        <taxon>Hyphomicrobiales</taxon>
        <taxon>Nitrobacteraceae</taxon>
        <taxon>Bradyrhizobium</taxon>
    </lineage>
</organism>
<accession>A0A1B1UCK7</accession>
<name>A0A1B1UCK7_9BRAD</name>
<dbReference type="Proteomes" id="UP000092839">
    <property type="component" value="Chromosome"/>
</dbReference>
<evidence type="ECO:0000313" key="2">
    <source>
        <dbReference type="Proteomes" id="UP000092839"/>
    </source>
</evidence>
<proteinExistence type="predicted"/>
<sequence>MLLLQWRELLGPVEVSPSGNRQVLQILVCNEAPSPLALPDAIVLSRHLELGQRGDPEILVEPE</sequence>
<protein>
    <submittedName>
        <fullName evidence="1">Uncharacterized protein</fullName>
    </submittedName>
</protein>
<dbReference type="KEGG" id="bic:LMTR13_10325"/>